<feature type="compositionally biased region" description="Basic and acidic residues" evidence="2">
    <location>
        <begin position="70"/>
        <end position="88"/>
    </location>
</feature>
<organism evidence="3">
    <name type="scientific">Neospora caninum (strain Liverpool)</name>
    <dbReference type="NCBI Taxonomy" id="572307"/>
    <lineage>
        <taxon>Eukaryota</taxon>
        <taxon>Sar</taxon>
        <taxon>Alveolata</taxon>
        <taxon>Apicomplexa</taxon>
        <taxon>Conoidasida</taxon>
        <taxon>Coccidia</taxon>
        <taxon>Eucoccidiorida</taxon>
        <taxon>Eimeriorina</taxon>
        <taxon>Sarcocystidae</taxon>
        <taxon>Neospora</taxon>
    </lineage>
</organism>
<feature type="compositionally biased region" description="Polar residues" evidence="2">
    <location>
        <begin position="202"/>
        <end position="214"/>
    </location>
</feature>
<reference evidence="3" key="1">
    <citation type="journal article" date="2015" name="PLoS ONE">
        <title>Comprehensive Evaluation of Toxoplasma gondii VEG and Neospora caninum LIV Genomes with Tachyzoite Stage Transcriptome and Proteome Defines Novel Transcript Features.</title>
        <authorList>
            <person name="Ramaprasad A."/>
            <person name="Mourier T."/>
            <person name="Naeem R."/>
            <person name="Malas T.B."/>
            <person name="Moussa E."/>
            <person name="Panigrahi A."/>
            <person name="Vermont S.J."/>
            <person name="Otto T.D."/>
            <person name="Wastling J."/>
            <person name="Pain A."/>
        </authorList>
    </citation>
    <scope>NUCLEOTIDE SEQUENCE</scope>
    <source>
        <strain evidence="3">Liverpool</strain>
    </source>
</reference>
<evidence type="ECO:0000313" key="3">
    <source>
        <dbReference type="EMBL" id="CEL65272.1"/>
    </source>
</evidence>
<protein>
    <submittedName>
        <fullName evidence="3">Uncharacterized protein</fullName>
    </submittedName>
</protein>
<feature type="compositionally biased region" description="Low complexity" evidence="2">
    <location>
        <begin position="687"/>
        <end position="703"/>
    </location>
</feature>
<feature type="compositionally biased region" description="Polar residues" evidence="2">
    <location>
        <begin position="294"/>
        <end position="303"/>
    </location>
</feature>
<feature type="region of interest" description="Disordered" evidence="2">
    <location>
        <begin position="1"/>
        <end position="88"/>
    </location>
</feature>
<feature type="region of interest" description="Disordered" evidence="2">
    <location>
        <begin position="501"/>
        <end position="520"/>
    </location>
</feature>
<dbReference type="AlphaFoldDB" id="A0A0F7UA59"/>
<evidence type="ECO:0000256" key="2">
    <source>
        <dbReference type="SAM" id="MobiDB-lite"/>
    </source>
</evidence>
<feature type="region of interest" description="Disordered" evidence="2">
    <location>
        <begin position="588"/>
        <end position="614"/>
    </location>
</feature>
<feature type="coiled-coil region" evidence="1">
    <location>
        <begin position="529"/>
        <end position="587"/>
    </location>
</feature>
<proteinExistence type="predicted"/>
<feature type="compositionally biased region" description="Basic residues" evidence="2">
    <location>
        <begin position="1"/>
        <end position="10"/>
    </location>
</feature>
<feature type="region of interest" description="Disordered" evidence="2">
    <location>
        <begin position="195"/>
        <end position="214"/>
    </location>
</feature>
<dbReference type="EMBL" id="LN714478">
    <property type="protein sequence ID" value="CEL65272.1"/>
    <property type="molecule type" value="Genomic_DNA"/>
</dbReference>
<accession>A0A0F7UA59</accession>
<name>A0A0F7UA59_NEOCL</name>
<feature type="region of interest" description="Disordered" evidence="2">
    <location>
        <begin position="138"/>
        <end position="174"/>
    </location>
</feature>
<feature type="compositionally biased region" description="Basic and acidic residues" evidence="2">
    <location>
        <begin position="12"/>
        <end position="21"/>
    </location>
</feature>
<feature type="region of interest" description="Disordered" evidence="2">
    <location>
        <begin position="665"/>
        <end position="719"/>
    </location>
</feature>
<gene>
    <name evidence="3" type="ORF">BN1204_011280</name>
</gene>
<keyword evidence="1" id="KW-0175">Coiled coil</keyword>
<feature type="region of interest" description="Disordered" evidence="2">
    <location>
        <begin position="252"/>
        <end position="313"/>
    </location>
</feature>
<sequence>MMASARRPRARGLPDIEREFEPFLSPTSTACGRRGGPVSITLPSSNRKGIRETPARAATQDDSFKAPPRFLEKPDASQRFSDKTSRDKCTSFFSGGRLHGSGALAAGGPRALVPVKADAVVVAPQALRRSSSCVRLPRKAAPEGGHGGLDTDCSRGESRQSSTATLCAGGADRRERSEPVKAPYFYSKVAGRAATAEGGNRMHTQPHPQRTTFSVSNAAPLSGVSTPTLERCSVTRLTSSLSAVNSAELSRTQSSRSVCERSQSACDKSELSTDRKRRYLAPPAFPKLRKNLNPRLTTDTASEQGGDDARQRSDADVIESTAIKEIQRENQLLKAWIACIELLPHSKICDERNVCGEAHVIRRLQTEKKHLQESLLQAEAARLRDSWVTKTAQAVAAAETRLRRSYEEAAKKREAQHASEIATLRIALDEAEKRLEWAEAAHAQAKADAQREKQKVVRATAECEVTERAPRGIHEITRTQAARKHGVAEANGATTRSPAALTDENREGAEFEGASAEQEQLIRTPEEETRQLREELSALRVTLQEAARLTEAGKEDRKQLAAAREEIAQLRERYEAEQKRRQELEETKSLLATGGTPPHSSAARPGDHAGRAALHSNSSWRKHLHQLRKLRTAEDVALLKATLAAHRVGIAPHVLIRDRLALSQRGPADAGKESRQAQSENPAGAQVSPPSGSHSVSPSNGPSIGLGKCPRSTEPPGDK</sequence>
<evidence type="ECO:0000256" key="1">
    <source>
        <dbReference type="SAM" id="Coils"/>
    </source>
</evidence>
<feature type="coiled-coil region" evidence="1">
    <location>
        <begin position="414"/>
        <end position="469"/>
    </location>
</feature>
<feature type="compositionally biased region" description="Polar residues" evidence="2">
    <location>
        <begin position="252"/>
        <end position="266"/>
    </location>
</feature>